<name>A0A5A7P7G2_STRAF</name>
<protein>
    <submittedName>
        <fullName evidence="2">Uncharacterized protein</fullName>
    </submittedName>
</protein>
<evidence type="ECO:0000313" key="3">
    <source>
        <dbReference type="Proteomes" id="UP000325081"/>
    </source>
</evidence>
<sequence>MLNPFISTAVVAAADVEPPSPPTPSPPPPLPPPSTSTSLPVPPFDSPPIDQTLAFIGTKTKSLASTNNDFSRYALEFKQKALGPLSQTRQRKRQPWPSSFSPCRLLPERENRSPWTANGQLHGGISRCSLEHSPPIIGQLESLCEEYGQPIL</sequence>
<reference evidence="3" key="1">
    <citation type="journal article" date="2019" name="Curr. Biol.">
        <title>Genome Sequence of Striga asiatica Provides Insight into the Evolution of Plant Parasitism.</title>
        <authorList>
            <person name="Yoshida S."/>
            <person name="Kim S."/>
            <person name="Wafula E.K."/>
            <person name="Tanskanen J."/>
            <person name="Kim Y.M."/>
            <person name="Honaas L."/>
            <person name="Yang Z."/>
            <person name="Spallek T."/>
            <person name="Conn C.E."/>
            <person name="Ichihashi Y."/>
            <person name="Cheong K."/>
            <person name="Cui S."/>
            <person name="Der J.P."/>
            <person name="Gundlach H."/>
            <person name="Jiao Y."/>
            <person name="Hori C."/>
            <person name="Ishida J.K."/>
            <person name="Kasahara H."/>
            <person name="Kiba T."/>
            <person name="Kim M.S."/>
            <person name="Koo N."/>
            <person name="Laohavisit A."/>
            <person name="Lee Y.H."/>
            <person name="Lumba S."/>
            <person name="McCourt P."/>
            <person name="Mortimer J.C."/>
            <person name="Mutuku J.M."/>
            <person name="Nomura T."/>
            <person name="Sasaki-Sekimoto Y."/>
            <person name="Seto Y."/>
            <person name="Wang Y."/>
            <person name="Wakatake T."/>
            <person name="Sakakibara H."/>
            <person name="Demura T."/>
            <person name="Yamaguchi S."/>
            <person name="Yoneyama K."/>
            <person name="Manabe R.I."/>
            <person name="Nelson D.C."/>
            <person name="Schulman A.H."/>
            <person name="Timko M.P."/>
            <person name="dePamphilis C.W."/>
            <person name="Choi D."/>
            <person name="Shirasu K."/>
        </authorList>
    </citation>
    <scope>NUCLEOTIDE SEQUENCE [LARGE SCALE GENOMIC DNA]</scope>
    <source>
        <strain evidence="3">cv. UVA1</strain>
    </source>
</reference>
<dbReference type="Proteomes" id="UP000325081">
    <property type="component" value="Unassembled WGS sequence"/>
</dbReference>
<feature type="compositionally biased region" description="Pro residues" evidence="1">
    <location>
        <begin position="18"/>
        <end position="46"/>
    </location>
</feature>
<dbReference type="AlphaFoldDB" id="A0A5A7P7G2"/>
<keyword evidence="3" id="KW-1185">Reference proteome</keyword>
<dbReference type="EMBL" id="BKCP01002669">
    <property type="protein sequence ID" value="GER28476.1"/>
    <property type="molecule type" value="Genomic_DNA"/>
</dbReference>
<organism evidence="2 3">
    <name type="scientific">Striga asiatica</name>
    <name type="common">Asiatic witchweed</name>
    <name type="synonym">Buchnera asiatica</name>
    <dbReference type="NCBI Taxonomy" id="4170"/>
    <lineage>
        <taxon>Eukaryota</taxon>
        <taxon>Viridiplantae</taxon>
        <taxon>Streptophyta</taxon>
        <taxon>Embryophyta</taxon>
        <taxon>Tracheophyta</taxon>
        <taxon>Spermatophyta</taxon>
        <taxon>Magnoliopsida</taxon>
        <taxon>eudicotyledons</taxon>
        <taxon>Gunneridae</taxon>
        <taxon>Pentapetalae</taxon>
        <taxon>asterids</taxon>
        <taxon>lamiids</taxon>
        <taxon>Lamiales</taxon>
        <taxon>Orobanchaceae</taxon>
        <taxon>Buchnereae</taxon>
        <taxon>Striga</taxon>
    </lineage>
</organism>
<evidence type="ECO:0000313" key="2">
    <source>
        <dbReference type="EMBL" id="GER28476.1"/>
    </source>
</evidence>
<feature type="region of interest" description="Disordered" evidence="1">
    <location>
        <begin position="82"/>
        <end position="108"/>
    </location>
</feature>
<feature type="region of interest" description="Disordered" evidence="1">
    <location>
        <begin position="13"/>
        <end position="49"/>
    </location>
</feature>
<proteinExistence type="predicted"/>
<accession>A0A5A7P7G2</accession>
<gene>
    <name evidence="2" type="ORF">STAS_04277</name>
</gene>
<evidence type="ECO:0000256" key="1">
    <source>
        <dbReference type="SAM" id="MobiDB-lite"/>
    </source>
</evidence>
<comment type="caution">
    <text evidence="2">The sequence shown here is derived from an EMBL/GenBank/DDBJ whole genome shotgun (WGS) entry which is preliminary data.</text>
</comment>